<dbReference type="PROSITE" id="PS50157">
    <property type="entry name" value="ZINC_FINGER_C2H2_2"/>
    <property type="match status" value="10"/>
</dbReference>
<keyword evidence="8" id="KW-0238">DNA-binding</keyword>
<dbReference type="GO" id="GO:0005634">
    <property type="term" value="C:nucleus"/>
    <property type="evidence" value="ECO:0007669"/>
    <property type="project" value="UniProtKB-SubCell"/>
</dbReference>
<gene>
    <name evidence="14" type="ORF">NP493_59g00000</name>
</gene>
<proteinExistence type="inferred from homology"/>
<dbReference type="Gene3D" id="3.30.710.10">
    <property type="entry name" value="Potassium Channel Kv1.1, Chain A"/>
    <property type="match status" value="1"/>
</dbReference>
<dbReference type="InterPro" id="IPR036236">
    <property type="entry name" value="Znf_C2H2_sf"/>
</dbReference>
<dbReference type="PANTHER" id="PTHR16515:SF66">
    <property type="entry name" value="C2H2-TYPE DOMAIN-CONTAINING PROTEIN"/>
    <property type="match status" value="1"/>
</dbReference>
<sequence length="604" mass="67371">MVMADRDETWCVSLCSSLDSLRQNSAFLDVIISADDGRILRAHTCVLAAASSVLKTELSAHCHQLHIPGISGQTWEAVLHFIYTGEIQVTKAQEVANLLKACHRLGLAKLANMCGECGHDDKTGASASSKHFQIPIMTEELATSFSSGVDGDETRQADSIHKDPDIPQQCVTLYTETGPLQEDVQIAVVDIHSQTHNSKSAGIQLDSLDIQALLTEEIQLDSGTVELDANAMVEEVSLGMFLKKEVLDIDGQAQDNTGQIPAVGGELDCSNDDKGHVRKTLAQKGRKRRGKYKGGAKDYTCEVCGKVFSHLSRLKFHSNIHTGERPYACGQCGMTFNHSSNLARHERTHTGIRPHACPECGREFQRASDMAVHMQRVHCLEKPFACELCPKEFSMESDLKSHMYQHMDVKPFKCPHCDKSFGKMVNLVTHERRHTGERPFACQVCAMTFKDSSNLARHRRIHTGIKPFECSICGKAFLRKADLIGHQRIHTEEKPFVCSICGKAFTFRTSLDMHARLHTGEKPYMCAVCGKTFSRNCNLLDHHMTHTGDKPFQCCTCGRNFSTKKKLASHERVHSESKPFECHFCGKRYRWASVLKKHVIQCSS</sequence>
<dbReference type="SUPFAM" id="SSF57667">
    <property type="entry name" value="beta-beta-alpha zinc fingers"/>
    <property type="match status" value="7"/>
</dbReference>
<dbReference type="PROSITE" id="PS50097">
    <property type="entry name" value="BTB"/>
    <property type="match status" value="1"/>
</dbReference>
<dbReference type="FunFam" id="3.30.160.60:FF:002343">
    <property type="entry name" value="Zinc finger protein 33A"/>
    <property type="match status" value="1"/>
</dbReference>
<dbReference type="InterPro" id="IPR050331">
    <property type="entry name" value="Zinc_finger"/>
</dbReference>
<dbReference type="FunFam" id="3.30.160.60:FF:001480">
    <property type="entry name" value="Si:cabz01071911.3"/>
    <property type="match status" value="1"/>
</dbReference>
<evidence type="ECO:0000256" key="7">
    <source>
        <dbReference type="ARBA" id="ARBA00023015"/>
    </source>
</evidence>
<dbReference type="AlphaFoldDB" id="A0AAD9PAC0"/>
<dbReference type="FunFam" id="3.30.160.60:FF:000065">
    <property type="entry name" value="B-cell CLL/lymphoma 6, member B"/>
    <property type="match status" value="1"/>
</dbReference>
<feature type="domain" description="C2H2-type" evidence="13">
    <location>
        <begin position="552"/>
        <end position="579"/>
    </location>
</feature>
<feature type="domain" description="C2H2-type" evidence="13">
    <location>
        <begin position="299"/>
        <end position="326"/>
    </location>
</feature>
<dbReference type="Pfam" id="PF00096">
    <property type="entry name" value="zf-C2H2"/>
    <property type="match status" value="9"/>
</dbReference>
<dbReference type="PROSITE" id="PS00028">
    <property type="entry name" value="ZINC_FINGER_C2H2_1"/>
    <property type="match status" value="10"/>
</dbReference>
<organism evidence="14 15">
    <name type="scientific">Ridgeia piscesae</name>
    <name type="common">Tubeworm</name>
    <dbReference type="NCBI Taxonomy" id="27915"/>
    <lineage>
        <taxon>Eukaryota</taxon>
        <taxon>Metazoa</taxon>
        <taxon>Spiralia</taxon>
        <taxon>Lophotrochozoa</taxon>
        <taxon>Annelida</taxon>
        <taxon>Polychaeta</taxon>
        <taxon>Sedentaria</taxon>
        <taxon>Canalipalpata</taxon>
        <taxon>Sabellida</taxon>
        <taxon>Siboglinidae</taxon>
        <taxon>Ridgeia</taxon>
    </lineage>
</organism>
<dbReference type="GO" id="GO:0003677">
    <property type="term" value="F:DNA binding"/>
    <property type="evidence" value="ECO:0007669"/>
    <property type="project" value="UniProtKB-KW"/>
</dbReference>
<keyword evidence="5 11" id="KW-0863">Zinc-finger</keyword>
<dbReference type="GO" id="GO:0010468">
    <property type="term" value="P:regulation of gene expression"/>
    <property type="evidence" value="ECO:0007669"/>
    <property type="project" value="TreeGrafter"/>
</dbReference>
<evidence type="ECO:0000256" key="4">
    <source>
        <dbReference type="ARBA" id="ARBA00022737"/>
    </source>
</evidence>
<dbReference type="EMBL" id="JAODUO010000059">
    <property type="protein sequence ID" value="KAK2191118.1"/>
    <property type="molecule type" value="Genomic_DNA"/>
</dbReference>
<feature type="domain" description="C2H2-type" evidence="13">
    <location>
        <begin position="327"/>
        <end position="354"/>
    </location>
</feature>
<evidence type="ECO:0000256" key="10">
    <source>
        <dbReference type="ARBA" id="ARBA00023242"/>
    </source>
</evidence>
<evidence type="ECO:0000256" key="8">
    <source>
        <dbReference type="ARBA" id="ARBA00023125"/>
    </source>
</evidence>
<keyword evidence="7" id="KW-0805">Transcription regulation</keyword>
<dbReference type="FunFam" id="3.30.160.60:FF:000185">
    <property type="entry name" value="zinc finger protein 319"/>
    <property type="match status" value="1"/>
</dbReference>
<feature type="domain" description="BTB" evidence="12">
    <location>
        <begin position="28"/>
        <end position="91"/>
    </location>
</feature>
<protein>
    <submittedName>
        <fullName evidence="14">Uncharacterized protein</fullName>
    </submittedName>
</protein>
<evidence type="ECO:0000256" key="3">
    <source>
        <dbReference type="ARBA" id="ARBA00022723"/>
    </source>
</evidence>
<feature type="domain" description="C2H2-type" evidence="13">
    <location>
        <begin position="468"/>
        <end position="495"/>
    </location>
</feature>
<dbReference type="SUPFAM" id="SSF54695">
    <property type="entry name" value="POZ domain"/>
    <property type="match status" value="1"/>
</dbReference>
<dbReference type="GO" id="GO:0008270">
    <property type="term" value="F:zinc ion binding"/>
    <property type="evidence" value="ECO:0007669"/>
    <property type="project" value="UniProtKB-KW"/>
</dbReference>
<evidence type="ECO:0000313" key="15">
    <source>
        <dbReference type="Proteomes" id="UP001209878"/>
    </source>
</evidence>
<feature type="domain" description="C2H2-type" evidence="13">
    <location>
        <begin position="384"/>
        <end position="411"/>
    </location>
</feature>
<feature type="domain" description="C2H2-type" evidence="13">
    <location>
        <begin position="355"/>
        <end position="383"/>
    </location>
</feature>
<feature type="domain" description="C2H2-type" evidence="13">
    <location>
        <begin position="496"/>
        <end position="523"/>
    </location>
</feature>
<dbReference type="FunFam" id="3.30.160.60:FF:000295">
    <property type="entry name" value="zinc finger protein 19"/>
    <property type="match status" value="1"/>
</dbReference>
<evidence type="ECO:0000259" key="12">
    <source>
        <dbReference type="PROSITE" id="PS50097"/>
    </source>
</evidence>
<dbReference type="InterPro" id="IPR011333">
    <property type="entry name" value="SKP1/BTB/POZ_sf"/>
</dbReference>
<dbReference type="FunFam" id="3.30.160.60:FF:000425">
    <property type="entry name" value="PLAG1 like zinc finger 1"/>
    <property type="match status" value="1"/>
</dbReference>
<dbReference type="FunFam" id="3.30.160.60:FF:000184">
    <property type="entry name" value="Zinc finger protein 333"/>
    <property type="match status" value="1"/>
</dbReference>
<accession>A0AAD9PAC0</accession>
<keyword evidence="4" id="KW-0677">Repeat</keyword>
<dbReference type="SMART" id="SM00355">
    <property type="entry name" value="ZnF_C2H2"/>
    <property type="match status" value="11"/>
</dbReference>
<evidence type="ECO:0000256" key="5">
    <source>
        <dbReference type="ARBA" id="ARBA00022771"/>
    </source>
</evidence>
<dbReference type="Gene3D" id="3.30.160.60">
    <property type="entry name" value="Classic Zinc Finger"/>
    <property type="match status" value="11"/>
</dbReference>
<dbReference type="Proteomes" id="UP001209878">
    <property type="component" value="Unassembled WGS sequence"/>
</dbReference>
<evidence type="ECO:0000256" key="1">
    <source>
        <dbReference type="ARBA" id="ARBA00004123"/>
    </source>
</evidence>
<comment type="subcellular location">
    <subcellularLocation>
        <location evidence="1">Nucleus</location>
    </subcellularLocation>
</comment>
<keyword evidence="6" id="KW-0862">Zinc</keyword>
<evidence type="ECO:0000256" key="2">
    <source>
        <dbReference type="ARBA" id="ARBA00006991"/>
    </source>
</evidence>
<keyword evidence="9" id="KW-0804">Transcription</keyword>
<dbReference type="Pfam" id="PF00651">
    <property type="entry name" value="BTB"/>
    <property type="match status" value="1"/>
</dbReference>
<dbReference type="GO" id="GO:0042802">
    <property type="term" value="F:identical protein binding"/>
    <property type="evidence" value="ECO:0007669"/>
    <property type="project" value="UniProtKB-ARBA"/>
</dbReference>
<dbReference type="PANTHER" id="PTHR16515">
    <property type="entry name" value="PR DOMAIN ZINC FINGER PROTEIN"/>
    <property type="match status" value="1"/>
</dbReference>
<evidence type="ECO:0000256" key="6">
    <source>
        <dbReference type="ARBA" id="ARBA00022833"/>
    </source>
</evidence>
<evidence type="ECO:0000256" key="11">
    <source>
        <dbReference type="PROSITE-ProRule" id="PRU00042"/>
    </source>
</evidence>
<dbReference type="InterPro" id="IPR000210">
    <property type="entry name" value="BTB/POZ_dom"/>
</dbReference>
<dbReference type="InterPro" id="IPR013087">
    <property type="entry name" value="Znf_C2H2_type"/>
</dbReference>
<dbReference type="CDD" id="cd18186">
    <property type="entry name" value="BTB_POZ_ZBTB_KLHL-like"/>
    <property type="match status" value="1"/>
</dbReference>
<dbReference type="SMART" id="SM00225">
    <property type="entry name" value="BTB"/>
    <property type="match status" value="1"/>
</dbReference>
<name>A0AAD9PAC0_RIDPI</name>
<comment type="similarity">
    <text evidence="2">Belongs to the krueppel C2H2-type zinc-finger protein family.</text>
</comment>
<keyword evidence="15" id="KW-1185">Reference proteome</keyword>
<feature type="domain" description="C2H2-type" evidence="13">
    <location>
        <begin position="440"/>
        <end position="467"/>
    </location>
</feature>
<dbReference type="FunFam" id="3.30.160.60:FF:000508">
    <property type="entry name" value="Myeloid zinc finger 1"/>
    <property type="match status" value="1"/>
</dbReference>
<feature type="domain" description="C2H2-type" evidence="13">
    <location>
        <begin position="524"/>
        <end position="551"/>
    </location>
</feature>
<keyword evidence="3" id="KW-0479">Metal-binding</keyword>
<feature type="domain" description="C2H2-type" evidence="13">
    <location>
        <begin position="412"/>
        <end position="439"/>
    </location>
</feature>
<dbReference type="FunFam" id="3.30.160.60:FF:001498">
    <property type="entry name" value="Zinc finger protein 404"/>
    <property type="match status" value="1"/>
</dbReference>
<evidence type="ECO:0000256" key="9">
    <source>
        <dbReference type="ARBA" id="ARBA00023163"/>
    </source>
</evidence>
<evidence type="ECO:0000313" key="14">
    <source>
        <dbReference type="EMBL" id="KAK2191118.1"/>
    </source>
</evidence>
<comment type="caution">
    <text evidence="14">The sequence shown here is derived from an EMBL/GenBank/DDBJ whole genome shotgun (WGS) entry which is preliminary data.</text>
</comment>
<dbReference type="FunFam" id="3.30.160.60:FF:001485">
    <property type="entry name" value="Krueppel-related zinc finger protein"/>
    <property type="match status" value="1"/>
</dbReference>
<keyword evidence="10" id="KW-0539">Nucleus</keyword>
<reference evidence="14" key="1">
    <citation type="journal article" date="2023" name="Mol. Biol. Evol.">
        <title>Third-Generation Sequencing Reveals the Adaptive Role of the Epigenome in Three Deep-Sea Polychaetes.</title>
        <authorList>
            <person name="Perez M."/>
            <person name="Aroh O."/>
            <person name="Sun Y."/>
            <person name="Lan Y."/>
            <person name="Juniper S.K."/>
            <person name="Young C.R."/>
            <person name="Angers B."/>
            <person name="Qian P.Y."/>
        </authorList>
    </citation>
    <scope>NUCLEOTIDE SEQUENCE</scope>
    <source>
        <strain evidence="14">R07B-5</strain>
    </source>
</reference>
<evidence type="ECO:0000259" key="13">
    <source>
        <dbReference type="PROSITE" id="PS50157"/>
    </source>
</evidence>